<sequence length="109" mass="11920">MTLHNEQLRNELVRTEATMVQVIRRAGHGVNPGFSRRLDQHSRALRSLLDDEGAAAASEAISAAKRAMEAADPAAPLLMLAMAREQLTLRVRRHLSRAGRRRAVSADAG</sequence>
<comment type="caution">
    <text evidence="1">The sequence shown here is derived from an EMBL/GenBank/DDBJ whole genome shotgun (WGS) entry which is preliminary data.</text>
</comment>
<keyword evidence="2" id="KW-1185">Reference proteome</keyword>
<accession>A0A3M8SW63</accession>
<proteinExistence type="predicted"/>
<gene>
    <name evidence="1" type="ORF">EER27_09965</name>
</gene>
<dbReference type="AlphaFoldDB" id="A0A3M8SW63"/>
<dbReference type="OrthoDB" id="6027040at2"/>
<organism evidence="1 2">
    <name type="scientific">Montanilutibacter psychrotolerans</name>
    <dbReference type="NCBI Taxonomy" id="1327343"/>
    <lineage>
        <taxon>Bacteria</taxon>
        <taxon>Pseudomonadati</taxon>
        <taxon>Pseudomonadota</taxon>
        <taxon>Gammaproteobacteria</taxon>
        <taxon>Lysobacterales</taxon>
        <taxon>Lysobacteraceae</taxon>
        <taxon>Montanilutibacter</taxon>
    </lineage>
</organism>
<reference evidence="1 2" key="1">
    <citation type="submission" date="2018-11" db="EMBL/GenBank/DDBJ databases">
        <title>Lysobacter cryohumiis sp. nov., isolated from soil in the Tianshan Mountains, Xinjiang, China.</title>
        <authorList>
            <person name="Luo Y."/>
            <person name="Sheng H."/>
        </authorList>
    </citation>
    <scope>NUCLEOTIDE SEQUENCE [LARGE SCALE GENOMIC DNA]</scope>
    <source>
        <strain evidence="1 2">ZS60</strain>
    </source>
</reference>
<protein>
    <submittedName>
        <fullName evidence="1">Uncharacterized protein</fullName>
    </submittedName>
</protein>
<evidence type="ECO:0000313" key="1">
    <source>
        <dbReference type="EMBL" id="RNF83696.1"/>
    </source>
</evidence>
<dbReference type="RefSeq" id="WP_123087954.1">
    <property type="nucleotide sequence ID" value="NZ_RIBS01000004.1"/>
</dbReference>
<name>A0A3M8SW63_9GAMM</name>
<evidence type="ECO:0000313" key="2">
    <source>
        <dbReference type="Proteomes" id="UP000267049"/>
    </source>
</evidence>
<dbReference type="Proteomes" id="UP000267049">
    <property type="component" value="Unassembled WGS sequence"/>
</dbReference>
<dbReference type="EMBL" id="RIBS01000004">
    <property type="protein sequence ID" value="RNF83696.1"/>
    <property type="molecule type" value="Genomic_DNA"/>
</dbReference>